<feature type="compositionally biased region" description="Acidic residues" evidence="1">
    <location>
        <begin position="286"/>
        <end position="298"/>
    </location>
</feature>
<dbReference type="EMBL" id="CAICTM010000250">
    <property type="protein sequence ID" value="CAB9506028.1"/>
    <property type="molecule type" value="Genomic_DNA"/>
</dbReference>
<feature type="region of interest" description="Disordered" evidence="1">
    <location>
        <begin position="841"/>
        <end position="895"/>
    </location>
</feature>
<feature type="region of interest" description="Disordered" evidence="1">
    <location>
        <begin position="1"/>
        <end position="82"/>
    </location>
</feature>
<feature type="compositionally biased region" description="Low complexity" evidence="1">
    <location>
        <begin position="751"/>
        <end position="764"/>
    </location>
</feature>
<dbReference type="PANTHER" id="PTHR16148">
    <property type="entry name" value="NF-KAPPA-B-REPRESSING FACTOR-RELATED"/>
    <property type="match status" value="1"/>
</dbReference>
<feature type="compositionally biased region" description="Polar residues" evidence="1">
    <location>
        <begin position="739"/>
        <end position="750"/>
    </location>
</feature>
<feature type="compositionally biased region" description="Basic and acidic residues" evidence="1">
    <location>
        <begin position="1"/>
        <end position="11"/>
    </location>
</feature>
<feature type="compositionally biased region" description="Low complexity" evidence="1">
    <location>
        <begin position="30"/>
        <end position="39"/>
    </location>
</feature>
<feature type="compositionally biased region" description="Polar residues" evidence="1">
    <location>
        <begin position="771"/>
        <end position="798"/>
    </location>
</feature>
<comment type="caution">
    <text evidence="2">The sequence shown here is derived from an EMBL/GenBank/DDBJ whole genome shotgun (WGS) entry which is preliminary data.</text>
</comment>
<evidence type="ECO:0000256" key="1">
    <source>
        <dbReference type="SAM" id="MobiDB-lite"/>
    </source>
</evidence>
<feature type="compositionally biased region" description="Polar residues" evidence="1">
    <location>
        <begin position="882"/>
        <end position="895"/>
    </location>
</feature>
<feature type="compositionally biased region" description="Polar residues" evidence="1">
    <location>
        <begin position="701"/>
        <end position="723"/>
    </location>
</feature>
<dbReference type="AlphaFoldDB" id="A0A9N8DN23"/>
<feature type="compositionally biased region" description="Low complexity" evidence="1">
    <location>
        <begin position="303"/>
        <end position="316"/>
    </location>
</feature>
<name>A0A9N8DN23_9STRA</name>
<feature type="compositionally biased region" description="Polar residues" evidence="1">
    <location>
        <begin position="516"/>
        <end position="526"/>
    </location>
</feature>
<feature type="compositionally biased region" description="Low complexity" evidence="1">
    <location>
        <begin position="424"/>
        <end position="460"/>
    </location>
</feature>
<proteinExistence type="predicted"/>
<feature type="compositionally biased region" description="Polar residues" evidence="1">
    <location>
        <begin position="475"/>
        <end position="505"/>
    </location>
</feature>
<dbReference type="PANTHER" id="PTHR16148:SF14">
    <property type="entry name" value="MYND-TYPE DOMAIN-CONTAINING PROTEIN"/>
    <property type="match status" value="1"/>
</dbReference>
<feature type="compositionally biased region" description="Polar residues" evidence="1">
    <location>
        <begin position="850"/>
        <end position="860"/>
    </location>
</feature>
<sequence>MRRSLENELVCHHHHKRKGFQCQTTGKTDNNNNNNNNNNSKMQARGNNQQPPRHPDCESHDDEEEEEEEPRRRTTQQQHPFRLNFDAHYDDLLDELLSDDVDPSPKTTPLETPSSPMLNRFWATTAADEDDHDYHDYYPREDIENLSFPNKSTMFKPSSPPPSFSPSPGKAPLHVLPKAASAGDADKYRYHKNRRRNHNNEVVQTGRFHHQVIMADQGAEFPKRRLSTGCIQEPTSHWLANQNLLQPHDQNHEQQQRQTSEQMAAEFVKEEGVPLYPANNNNNNSNDEDDDDDDEQDGFPEIQHSATISTQSTQSTTFDMMMRDPMVMAYSIDSLDNIKPSGSTASSTEGPPSIKESTTTTSSAGVDAGGGAPPPEEEEESQPTADEEGPNEDPYEWAYNVWKRKGLMAGEPTDKRRPEAPGIATASSTESSTAPSSQSSQPRTITKASSAESSQASKRSQSSHKSHISKKSQATQASKMSNKSHASQSTNGSDRTQSTTGSCSTARIRKPKDRQSMPSRITNNSKPKARNGAGFSILLSKWQDKSDGNPNAHFLSPRELSPLRTAQPRPRELSPVRSPQSRPIPVVKSPQAALSPKPTVRSPQAAASRPTQRSPQAASVRSPNASRGFVRSPQAAAGRSVQSFQQRPAPRAISIQARASIDTTSVVSPSSRRKMLGGNPKNSSNKKQTKPQPTKLALVESCNNTEANNKTQSSSIIDTTPVLSPSRRRMQNAVDRSESGNPPSVSSQQQHPHAATAPAAAAKPHPWPTPSKNRNALSRFLQRSKQTPTQPPTLQSFGEKSRESYHKLNKMAFADKSSAEAIKEQQEEQVNNMILEITPVLPSRERPSRHSLSPKSTVSFLSPGDDTLLEPRDVMRHRPTRSDNTYNSRNTSYTPVSSSVPCKEIFVMKDDEVSLGLQSNDLRSMAGESEYNRSVEPSIQNKMHFTNLHDILEGPADSMSFDSQSQVTHISFRTETLRTLDKKVNEIHLTTSTTPPSGKTKPEDGEEAAAAAEEPMAETPLRETMLDEMVGASAVTPEYSDRPWRKDLLVRNMATAMEKARGGQFECDCEHSLALFSERDEMVDFFLPLVSVSCSCRKSKKLVNPEDPNSLENILRPWQISFLKAFGIVKGDQLVKAHHRSARSLSKSLYNWRQKNDMTTFRVGSCGMALQIWSNTCKAYVRSIRKQRADGKDPIERPNTLSILSMFLDKMPSQMHRNLPQRPSTDGNIPDSSKVEI</sequence>
<feature type="compositionally biased region" description="Polar residues" evidence="1">
    <location>
        <begin position="340"/>
        <end position="350"/>
    </location>
</feature>
<feature type="compositionally biased region" description="Polar residues" evidence="1">
    <location>
        <begin position="1221"/>
        <end position="1231"/>
    </location>
</feature>
<feature type="compositionally biased region" description="Basic residues" evidence="1">
    <location>
        <begin position="461"/>
        <end position="470"/>
    </location>
</feature>
<dbReference type="OrthoDB" id="49398at2759"/>
<feature type="compositionally biased region" description="Polar residues" evidence="1">
    <location>
        <begin position="40"/>
        <end position="51"/>
    </location>
</feature>
<feature type="compositionally biased region" description="Polar residues" evidence="1">
    <location>
        <begin position="680"/>
        <end position="692"/>
    </location>
</feature>
<evidence type="ECO:0000313" key="3">
    <source>
        <dbReference type="Proteomes" id="UP001153069"/>
    </source>
</evidence>
<feature type="compositionally biased region" description="Acidic residues" evidence="1">
    <location>
        <begin position="375"/>
        <end position="395"/>
    </location>
</feature>
<reference evidence="2" key="1">
    <citation type="submission" date="2020-06" db="EMBL/GenBank/DDBJ databases">
        <authorList>
            <consortium name="Plant Systems Biology data submission"/>
        </authorList>
    </citation>
    <scope>NUCLEOTIDE SEQUENCE</scope>
    <source>
        <strain evidence="2">D6</strain>
    </source>
</reference>
<feature type="region of interest" description="Disordered" evidence="1">
    <location>
        <begin position="274"/>
        <end position="316"/>
    </location>
</feature>
<feature type="compositionally biased region" description="Polar residues" evidence="1">
    <location>
        <begin position="661"/>
        <end position="670"/>
    </location>
</feature>
<feature type="compositionally biased region" description="Low complexity" evidence="1">
    <location>
        <begin position="990"/>
        <end position="999"/>
    </location>
</feature>
<feature type="region of interest" description="Disordered" evidence="1">
    <location>
        <begin position="985"/>
        <end position="1016"/>
    </location>
</feature>
<dbReference type="Proteomes" id="UP001153069">
    <property type="component" value="Unassembled WGS sequence"/>
</dbReference>
<evidence type="ECO:0000313" key="2">
    <source>
        <dbReference type="EMBL" id="CAB9506028.1"/>
    </source>
</evidence>
<accession>A0A9N8DN23</accession>
<feature type="region of interest" description="Disordered" evidence="1">
    <location>
        <begin position="1215"/>
        <end position="1237"/>
    </location>
</feature>
<feature type="compositionally biased region" description="Acidic residues" evidence="1">
    <location>
        <begin position="59"/>
        <end position="68"/>
    </location>
</feature>
<feature type="compositionally biased region" description="Polar residues" evidence="1">
    <location>
        <begin position="609"/>
        <end position="625"/>
    </location>
</feature>
<organism evidence="2 3">
    <name type="scientific">Seminavis robusta</name>
    <dbReference type="NCBI Taxonomy" id="568900"/>
    <lineage>
        <taxon>Eukaryota</taxon>
        <taxon>Sar</taxon>
        <taxon>Stramenopiles</taxon>
        <taxon>Ochrophyta</taxon>
        <taxon>Bacillariophyta</taxon>
        <taxon>Bacillariophyceae</taxon>
        <taxon>Bacillariophycidae</taxon>
        <taxon>Naviculales</taxon>
        <taxon>Naviculaceae</taxon>
        <taxon>Seminavis</taxon>
    </lineage>
</organism>
<keyword evidence="3" id="KW-1185">Reference proteome</keyword>
<feature type="compositionally biased region" description="Low complexity" evidence="1">
    <location>
        <begin position="357"/>
        <end position="366"/>
    </location>
</feature>
<gene>
    <name evidence="2" type="ORF">SEMRO_251_G099350.1</name>
</gene>
<protein>
    <submittedName>
        <fullName evidence="2">Kinesin family member 11</fullName>
    </submittedName>
</protein>
<feature type="region of interest" description="Disordered" evidence="1">
    <location>
        <begin position="340"/>
        <end position="802"/>
    </location>
</feature>